<sequence>MRAAVIQMRSGIDRSRNLEDAEKLIREAAEDGAQLILTPEMTTLLDRNRDRLMASLIEPRPDEEDFFAELSREVGATLIIGSVPVLGQQKVANRSMVFSEGRKIATYDKIHLFDVDLDTGESWRESNLYQEGKEAVLVEGIGAKVGLSICYDLRFPHLYRRLAQAGAEVLTVPAAFTVPTGEAHWEVLLRARAIETGSFVLAAAQGGEHEDGRHTFGHSMIVDPWGSVLDKLSHDSPGVAMADLDLAKVRDVRSRIPSLVLERSPAIRTYRA</sequence>
<evidence type="ECO:0000259" key="3">
    <source>
        <dbReference type="PROSITE" id="PS50263"/>
    </source>
</evidence>
<comment type="similarity">
    <text evidence="1">Belongs to the carbon-nitrogen hydrolase superfamily. NIT1/NIT2 family.</text>
</comment>
<dbReference type="EMBL" id="JBHRVA010000002">
    <property type="protein sequence ID" value="MFC3302675.1"/>
    <property type="molecule type" value="Genomic_DNA"/>
</dbReference>
<dbReference type="PROSITE" id="PS50263">
    <property type="entry name" value="CN_HYDROLASE"/>
    <property type="match status" value="1"/>
</dbReference>
<accession>A0ABV7MBC0</accession>
<feature type="domain" description="CN hydrolase" evidence="3">
    <location>
        <begin position="1"/>
        <end position="246"/>
    </location>
</feature>
<name>A0ABV7MBC0_9PROT</name>
<gene>
    <name evidence="4" type="ORF">ACFONP_08010</name>
</gene>
<dbReference type="PANTHER" id="PTHR23088">
    <property type="entry name" value="NITRILASE-RELATED"/>
    <property type="match status" value="1"/>
</dbReference>
<dbReference type="SUPFAM" id="SSF56317">
    <property type="entry name" value="Carbon-nitrogen hydrolase"/>
    <property type="match status" value="1"/>
</dbReference>
<evidence type="ECO:0000313" key="4">
    <source>
        <dbReference type="EMBL" id="MFC3302675.1"/>
    </source>
</evidence>
<dbReference type="Proteomes" id="UP001595607">
    <property type="component" value="Unassembled WGS sequence"/>
</dbReference>
<organism evidence="4 5">
    <name type="scientific">Parvularcula lutaonensis</name>
    <dbReference type="NCBI Taxonomy" id="491923"/>
    <lineage>
        <taxon>Bacteria</taxon>
        <taxon>Pseudomonadati</taxon>
        <taxon>Pseudomonadota</taxon>
        <taxon>Alphaproteobacteria</taxon>
        <taxon>Parvularculales</taxon>
        <taxon>Parvularculaceae</taxon>
        <taxon>Parvularcula</taxon>
    </lineage>
</organism>
<dbReference type="InterPro" id="IPR003010">
    <property type="entry name" value="C-N_Hydrolase"/>
</dbReference>
<protein>
    <submittedName>
        <fullName evidence="4">Carbon-nitrogen hydrolase family protein</fullName>
    </submittedName>
</protein>
<comment type="caution">
    <text evidence="4">The sequence shown here is derived from an EMBL/GenBank/DDBJ whole genome shotgun (WGS) entry which is preliminary data.</text>
</comment>
<dbReference type="RefSeq" id="WP_189571212.1">
    <property type="nucleotide sequence ID" value="NZ_BMXU01000001.1"/>
</dbReference>
<dbReference type="GO" id="GO:0016787">
    <property type="term" value="F:hydrolase activity"/>
    <property type="evidence" value="ECO:0007669"/>
    <property type="project" value="UniProtKB-KW"/>
</dbReference>
<dbReference type="PANTHER" id="PTHR23088:SF27">
    <property type="entry name" value="DEAMINATED GLUTATHIONE AMIDASE"/>
    <property type="match status" value="1"/>
</dbReference>
<keyword evidence="5" id="KW-1185">Reference proteome</keyword>
<evidence type="ECO:0000256" key="1">
    <source>
        <dbReference type="ARBA" id="ARBA00010613"/>
    </source>
</evidence>
<dbReference type="Gene3D" id="3.60.110.10">
    <property type="entry name" value="Carbon-nitrogen hydrolase"/>
    <property type="match status" value="1"/>
</dbReference>
<proteinExistence type="inferred from homology"/>
<dbReference type="PROSITE" id="PS01227">
    <property type="entry name" value="UPF0012"/>
    <property type="match status" value="1"/>
</dbReference>
<evidence type="ECO:0000256" key="2">
    <source>
        <dbReference type="ARBA" id="ARBA00022801"/>
    </source>
</evidence>
<dbReference type="CDD" id="cd07572">
    <property type="entry name" value="nit"/>
    <property type="match status" value="1"/>
</dbReference>
<dbReference type="InterPro" id="IPR036526">
    <property type="entry name" value="C-N_Hydrolase_sf"/>
</dbReference>
<dbReference type="Pfam" id="PF00795">
    <property type="entry name" value="CN_hydrolase"/>
    <property type="match status" value="1"/>
</dbReference>
<evidence type="ECO:0000313" key="5">
    <source>
        <dbReference type="Proteomes" id="UP001595607"/>
    </source>
</evidence>
<dbReference type="InterPro" id="IPR001110">
    <property type="entry name" value="UPF0012_CS"/>
</dbReference>
<dbReference type="InterPro" id="IPR045254">
    <property type="entry name" value="Nit1/2_C-N_Hydrolase"/>
</dbReference>
<reference evidence="5" key="1">
    <citation type="journal article" date="2019" name="Int. J. Syst. Evol. Microbiol.">
        <title>The Global Catalogue of Microorganisms (GCM) 10K type strain sequencing project: providing services to taxonomists for standard genome sequencing and annotation.</title>
        <authorList>
            <consortium name="The Broad Institute Genomics Platform"/>
            <consortium name="The Broad Institute Genome Sequencing Center for Infectious Disease"/>
            <person name="Wu L."/>
            <person name="Ma J."/>
        </authorList>
    </citation>
    <scope>NUCLEOTIDE SEQUENCE [LARGE SCALE GENOMIC DNA]</scope>
    <source>
        <strain evidence="5">KCTC 22245</strain>
    </source>
</reference>
<keyword evidence="2 4" id="KW-0378">Hydrolase</keyword>